<feature type="region of interest" description="Disordered" evidence="1">
    <location>
        <begin position="305"/>
        <end position="324"/>
    </location>
</feature>
<reference evidence="2" key="1">
    <citation type="journal article" date="2021" name="Proc. Natl. Acad. Sci. U.S.A.">
        <title>A Catalog of Tens of Thousands of Viruses from Human Metagenomes Reveals Hidden Associations with Chronic Diseases.</title>
        <authorList>
            <person name="Tisza M.J."/>
            <person name="Buck C.B."/>
        </authorList>
    </citation>
    <scope>NUCLEOTIDE SEQUENCE</scope>
    <source>
        <strain evidence="2">CtKcB20</strain>
    </source>
</reference>
<name>A0A8S5LLG6_9CAUD</name>
<sequence length="324" mass="37743">MCDGDKALVVKDRTLSTVAKRNMQDIFPLAYDLKKAKGGLLNPDSMYNGMVNAYTKGNIGPVSNNITKIWNSGEITQEELDVVKWLCFENNAVIDCAKTQWLPERPKQINNTIKQYTKARVPNFFQYAKDKDPDTQVEPPNNSTMNRISAKIPASRIRYNNKIGKFDWTMLINKSVDYTTRENSQIIERYNWWIWNQRRFNYGDDPHINEDDLYKYRCIAQDIVEYSNEPLDVVVNSLVAYLYTVKKSSNKKMLWACFGWTIVENLRINTAQLNPICPICGKRFKPRDVCQHYCSEECYKKADNQRRTESREAPPVRTGDMLKQ</sequence>
<proteinExistence type="predicted"/>
<protein>
    <submittedName>
        <fullName evidence="2">ECL1/2/3 zinc binding protein</fullName>
    </submittedName>
</protein>
<evidence type="ECO:0000313" key="2">
    <source>
        <dbReference type="EMBL" id="DAD70707.1"/>
    </source>
</evidence>
<organism evidence="2">
    <name type="scientific">Siphoviridae sp. ctKcB20</name>
    <dbReference type="NCBI Taxonomy" id="2827568"/>
    <lineage>
        <taxon>Viruses</taxon>
        <taxon>Duplodnaviria</taxon>
        <taxon>Heunggongvirae</taxon>
        <taxon>Uroviricota</taxon>
        <taxon>Caudoviricetes</taxon>
    </lineage>
</organism>
<dbReference type="EMBL" id="BK015870">
    <property type="protein sequence ID" value="DAD70707.1"/>
    <property type="molecule type" value="Genomic_DNA"/>
</dbReference>
<evidence type="ECO:0000256" key="1">
    <source>
        <dbReference type="SAM" id="MobiDB-lite"/>
    </source>
</evidence>
<accession>A0A8S5LLG6</accession>